<dbReference type="GO" id="GO:0003755">
    <property type="term" value="F:peptidyl-prolyl cis-trans isomerase activity"/>
    <property type="evidence" value="ECO:0007669"/>
    <property type="project" value="UniProtKB-KW"/>
</dbReference>
<dbReference type="AlphaFoldDB" id="A0A8T2V2T6"/>
<evidence type="ECO:0000256" key="3">
    <source>
        <dbReference type="ARBA" id="ARBA00023110"/>
    </source>
</evidence>
<protein>
    <recommendedName>
        <fullName evidence="2">peptidylprolyl isomerase</fullName>
        <ecNumber evidence="2">5.2.1.8</ecNumber>
    </recommendedName>
</protein>
<feature type="region of interest" description="Disordered" evidence="5">
    <location>
        <begin position="1"/>
        <end position="38"/>
    </location>
</feature>
<sequence length="120" mass="13288">MRKDSKPKESIKAKGKSTASNECADTREKDKGRKGGADGLDICTYVKARHIPCEKQEKMNQTSKKWPPAELAKVAAEYSEYLPRKKRGSLQEVEFSTSVGACSATSKSTYGYHIILAEDK</sequence>
<dbReference type="InterPro" id="IPR046357">
    <property type="entry name" value="PPIase_dom_sf"/>
</dbReference>
<dbReference type="GO" id="GO:0006364">
    <property type="term" value="P:rRNA processing"/>
    <property type="evidence" value="ECO:0007669"/>
    <property type="project" value="InterPro"/>
</dbReference>
<comment type="caution">
    <text evidence="6">The sequence shown here is derived from an EMBL/GenBank/DDBJ whole genome shotgun (WGS) entry which is preliminary data.</text>
</comment>
<dbReference type="OrthoDB" id="1911748at2759"/>
<organism evidence="6 7">
    <name type="scientific">Ceratopteris richardii</name>
    <name type="common">Triangle waterfern</name>
    <dbReference type="NCBI Taxonomy" id="49495"/>
    <lineage>
        <taxon>Eukaryota</taxon>
        <taxon>Viridiplantae</taxon>
        <taxon>Streptophyta</taxon>
        <taxon>Embryophyta</taxon>
        <taxon>Tracheophyta</taxon>
        <taxon>Polypodiopsida</taxon>
        <taxon>Polypodiidae</taxon>
        <taxon>Polypodiales</taxon>
        <taxon>Pteridineae</taxon>
        <taxon>Pteridaceae</taxon>
        <taxon>Parkerioideae</taxon>
        <taxon>Ceratopteris</taxon>
    </lineage>
</organism>
<evidence type="ECO:0000313" key="6">
    <source>
        <dbReference type="EMBL" id="KAH7441490.1"/>
    </source>
</evidence>
<evidence type="ECO:0000256" key="1">
    <source>
        <dbReference type="ARBA" id="ARBA00000971"/>
    </source>
</evidence>
<proteinExistence type="predicted"/>
<dbReference type="SUPFAM" id="SSF54534">
    <property type="entry name" value="FKBP-like"/>
    <property type="match status" value="1"/>
</dbReference>
<keyword evidence="3" id="KW-0697">Rotamase</keyword>
<dbReference type="InterPro" id="IPR043323">
    <property type="entry name" value="PIN4"/>
</dbReference>
<evidence type="ECO:0000256" key="2">
    <source>
        <dbReference type="ARBA" id="ARBA00013194"/>
    </source>
</evidence>
<evidence type="ECO:0000256" key="4">
    <source>
        <dbReference type="ARBA" id="ARBA00023235"/>
    </source>
</evidence>
<dbReference type="PANTHER" id="PTHR45995">
    <property type="match status" value="1"/>
</dbReference>
<keyword evidence="4" id="KW-0413">Isomerase</keyword>
<evidence type="ECO:0000313" key="7">
    <source>
        <dbReference type="Proteomes" id="UP000825935"/>
    </source>
</evidence>
<dbReference type="GO" id="GO:0003677">
    <property type="term" value="F:DNA binding"/>
    <property type="evidence" value="ECO:0007669"/>
    <property type="project" value="InterPro"/>
</dbReference>
<dbReference type="EMBL" id="CM035408">
    <property type="protein sequence ID" value="KAH7441490.1"/>
    <property type="molecule type" value="Genomic_DNA"/>
</dbReference>
<feature type="compositionally biased region" description="Basic and acidic residues" evidence="5">
    <location>
        <begin position="1"/>
        <end position="12"/>
    </location>
</feature>
<feature type="compositionally biased region" description="Basic and acidic residues" evidence="5">
    <location>
        <begin position="24"/>
        <end position="36"/>
    </location>
</feature>
<keyword evidence="7" id="KW-1185">Reference proteome</keyword>
<comment type="catalytic activity">
    <reaction evidence="1">
        <text>[protein]-peptidylproline (omega=180) = [protein]-peptidylproline (omega=0)</text>
        <dbReference type="Rhea" id="RHEA:16237"/>
        <dbReference type="Rhea" id="RHEA-COMP:10747"/>
        <dbReference type="Rhea" id="RHEA-COMP:10748"/>
        <dbReference type="ChEBI" id="CHEBI:83833"/>
        <dbReference type="ChEBI" id="CHEBI:83834"/>
        <dbReference type="EC" id="5.2.1.8"/>
    </reaction>
</comment>
<gene>
    <name evidence="6" type="ORF">KP509_03G040400</name>
</gene>
<accession>A0A8T2V2T6</accession>
<dbReference type="EC" id="5.2.1.8" evidence="2"/>
<evidence type="ECO:0000256" key="5">
    <source>
        <dbReference type="SAM" id="MobiDB-lite"/>
    </source>
</evidence>
<dbReference type="Gene3D" id="3.10.50.40">
    <property type="match status" value="1"/>
</dbReference>
<name>A0A8T2V2T6_CERRI</name>
<dbReference type="Proteomes" id="UP000825935">
    <property type="component" value="Chromosome 3"/>
</dbReference>
<reference evidence="6" key="1">
    <citation type="submission" date="2021-08" db="EMBL/GenBank/DDBJ databases">
        <title>WGS assembly of Ceratopteris richardii.</title>
        <authorList>
            <person name="Marchant D.B."/>
            <person name="Chen G."/>
            <person name="Jenkins J."/>
            <person name="Shu S."/>
            <person name="Leebens-Mack J."/>
            <person name="Grimwood J."/>
            <person name="Schmutz J."/>
            <person name="Soltis P."/>
            <person name="Soltis D."/>
            <person name="Chen Z.-H."/>
        </authorList>
    </citation>
    <scope>NUCLEOTIDE SEQUENCE</scope>
    <source>
        <strain evidence="6">Whitten #5841</strain>
        <tissue evidence="6">Leaf</tissue>
    </source>
</reference>